<keyword evidence="2" id="KW-1185">Reference proteome</keyword>
<accession>A0A4R7F7Y5</accession>
<dbReference type="Proteomes" id="UP000295215">
    <property type="component" value="Unassembled WGS sequence"/>
</dbReference>
<gene>
    <name evidence="1" type="ORF">C8P70_10464</name>
</gene>
<name>A0A4R7F7Y5_9FLAO</name>
<comment type="caution">
    <text evidence="1">The sequence shown here is derived from an EMBL/GenBank/DDBJ whole genome shotgun (WGS) entry which is preliminary data.</text>
</comment>
<dbReference type="AlphaFoldDB" id="A0A4R7F7Y5"/>
<proteinExistence type="predicted"/>
<reference evidence="1 2" key="1">
    <citation type="submission" date="2019-03" db="EMBL/GenBank/DDBJ databases">
        <title>Genomic Encyclopedia of Archaeal and Bacterial Type Strains, Phase II (KMG-II): from individual species to whole genera.</title>
        <authorList>
            <person name="Goeker M."/>
        </authorList>
    </citation>
    <scope>NUCLEOTIDE SEQUENCE [LARGE SCALE GENOMIC DNA]</scope>
    <source>
        <strain evidence="1 2">DSM 28213</strain>
    </source>
</reference>
<evidence type="ECO:0000313" key="2">
    <source>
        <dbReference type="Proteomes" id="UP000295215"/>
    </source>
</evidence>
<protein>
    <submittedName>
        <fullName evidence="1">Uncharacterized protein</fullName>
    </submittedName>
</protein>
<dbReference type="EMBL" id="SOAG01000004">
    <property type="protein sequence ID" value="TDS64347.1"/>
    <property type="molecule type" value="Genomic_DNA"/>
</dbReference>
<organism evidence="1 2">
    <name type="scientific">Myroides indicus</name>
    <dbReference type="NCBI Taxonomy" id="1323422"/>
    <lineage>
        <taxon>Bacteria</taxon>
        <taxon>Pseudomonadati</taxon>
        <taxon>Bacteroidota</taxon>
        <taxon>Flavobacteriia</taxon>
        <taxon>Flavobacteriales</taxon>
        <taxon>Flavobacteriaceae</taxon>
        <taxon>Myroides</taxon>
    </lineage>
</organism>
<sequence>MVRRNNTGRIYGVTFIDHNSKTLWNGSRLSKGLSASIFNDYWNNNIKPNIKEPAISQPSLPTLKDADLLKEDPHQLFDFLTIDKHEGGLIEALDGLLIPKA</sequence>
<evidence type="ECO:0000313" key="1">
    <source>
        <dbReference type="EMBL" id="TDS64347.1"/>
    </source>
</evidence>